<comment type="caution">
    <text evidence="10">The sequence shown here is derived from an EMBL/GenBank/DDBJ whole genome shotgun (WGS) entry which is preliminary data.</text>
</comment>
<evidence type="ECO:0000256" key="8">
    <source>
        <dbReference type="PROSITE-ProRule" id="PRU01360"/>
    </source>
</evidence>
<keyword evidence="3 8" id="KW-1134">Transmembrane beta strand</keyword>
<dbReference type="PANTHER" id="PTHR30069:SF29">
    <property type="entry name" value="HEMOGLOBIN AND HEMOGLOBIN-HAPTOGLOBIN-BINDING PROTEIN 1-RELATED"/>
    <property type="match status" value="1"/>
</dbReference>
<evidence type="ECO:0000256" key="6">
    <source>
        <dbReference type="ARBA" id="ARBA00023136"/>
    </source>
</evidence>
<dbReference type="AlphaFoldDB" id="A0A090VYG9"/>
<name>A0A090VYG9_9FLAO</name>
<dbReference type="GO" id="GO:0009279">
    <property type="term" value="C:cell outer membrane"/>
    <property type="evidence" value="ECO:0007669"/>
    <property type="project" value="UniProtKB-SubCell"/>
</dbReference>
<dbReference type="GO" id="GO:0044718">
    <property type="term" value="P:siderophore transmembrane transport"/>
    <property type="evidence" value="ECO:0007669"/>
    <property type="project" value="TreeGrafter"/>
</dbReference>
<dbReference type="Proteomes" id="UP000029641">
    <property type="component" value="Unassembled WGS sequence"/>
</dbReference>
<dbReference type="Pfam" id="PF07715">
    <property type="entry name" value="Plug"/>
    <property type="match status" value="1"/>
</dbReference>
<evidence type="ECO:0000256" key="3">
    <source>
        <dbReference type="ARBA" id="ARBA00022452"/>
    </source>
</evidence>
<keyword evidence="10" id="KW-0675">Receptor</keyword>
<dbReference type="GO" id="GO:0015344">
    <property type="term" value="F:siderophore uptake transmembrane transporter activity"/>
    <property type="evidence" value="ECO:0007669"/>
    <property type="project" value="TreeGrafter"/>
</dbReference>
<evidence type="ECO:0000256" key="4">
    <source>
        <dbReference type="ARBA" id="ARBA00022692"/>
    </source>
</evidence>
<evidence type="ECO:0000313" key="10">
    <source>
        <dbReference type="EMBL" id="GAL68294.1"/>
    </source>
</evidence>
<reference evidence="10 11" key="1">
    <citation type="journal article" date="2014" name="Genome Announc.">
        <title>Draft Genome Sequence of Marine Flavobacterium Jejuia pallidilutea Strain 11shimoA1 and Pigmentation Mutants.</title>
        <authorList>
            <person name="Takatani N."/>
            <person name="Nakanishi M."/>
            <person name="Meirelles P."/>
            <person name="Mino S."/>
            <person name="Suda W."/>
            <person name="Oshima K."/>
            <person name="Hattori M."/>
            <person name="Ohkuma M."/>
            <person name="Hosokawa M."/>
            <person name="Miyashita K."/>
            <person name="Thompson F.L."/>
            <person name="Niwa A."/>
            <person name="Sawabe T."/>
            <person name="Sawabe T."/>
        </authorList>
    </citation>
    <scope>NUCLEOTIDE SEQUENCE [LARGE SCALE GENOMIC DNA]</scope>
    <source>
        <strain evidence="10 11">JCM 19301</strain>
    </source>
</reference>
<feature type="domain" description="TonB-dependent receptor plug" evidence="9">
    <location>
        <begin position="44"/>
        <end position="149"/>
    </location>
</feature>
<keyword evidence="7 8" id="KW-0998">Cell outer membrane</keyword>
<proteinExistence type="inferred from homology"/>
<dbReference type="Gene3D" id="2.40.170.20">
    <property type="entry name" value="TonB-dependent receptor, beta-barrel domain"/>
    <property type="match status" value="1"/>
</dbReference>
<dbReference type="InterPro" id="IPR012910">
    <property type="entry name" value="Plug_dom"/>
</dbReference>
<dbReference type="InterPro" id="IPR039426">
    <property type="entry name" value="TonB-dep_rcpt-like"/>
</dbReference>
<evidence type="ECO:0000256" key="5">
    <source>
        <dbReference type="ARBA" id="ARBA00022729"/>
    </source>
</evidence>
<organism evidence="10 11">
    <name type="scientific">Jejuia pallidilutea</name>
    <dbReference type="NCBI Taxonomy" id="504487"/>
    <lineage>
        <taxon>Bacteria</taxon>
        <taxon>Pseudomonadati</taxon>
        <taxon>Bacteroidota</taxon>
        <taxon>Flavobacteriia</taxon>
        <taxon>Flavobacteriales</taxon>
        <taxon>Flavobacteriaceae</taxon>
        <taxon>Jejuia</taxon>
    </lineage>
</organism>
<keyword evidence="5" id="KW-0732">Signal</keyword>
<accession>A0A090VYG9</accession>
<keyword evidence="4 8" id="KW-0812">Transmembrane</keyword>
<gene>
    <name evidence="10" type="ORF">JCM19301_234</name>
</gene>
<dbReference type="STRING" id="504487.JCM19538_1813"/>
<evidence type="ECO:0000256" key="2">
    <source>
        <dbReference type="ARBA" id="ARBA00022448"/>
    </source>
</evidence>
<dbReference type="EMBL" id="BBNR01000018">
    <property type="protein sequence ID" value="GAL68294.1"/>
    <property type="molecule type" value="Genomic_DNA"/>
</dbReference>
<keyword evidence="6 8" id="KW-0472">Membrane</keyword>
<evidence type="ECO:0000259" key="9">
    <source>
        <dbReference type="Pfam" id="PF07715"/>
    </source>
</evidence>
<dbReference type="InterPro" id="IPR036942">
    <property type="entry name" value="Beta-barrel_TonB_sf"/>
</dbReference>
<dbReference type="PROSITE" id="PS52016">
    <property type="entry name" value="TONB_DEPENDENT_REC_3"/>
    <property type="match status" value="1"/>
</dbReference>
<dbReference type="PANTHER" id="PTHR30069">
    <property type="entry name" value="TONB-DEPENDENT OUTER MEMBRANE RECEPTOR"/>
    <property type="match status" value="1"/>
</dbReference>
<evidence type="ECO:0000256" key="1">
    <source>
        <dbReference type="ARBA" id="ARBA00004571"/>
    </source>
</evidence>
<dbReference type="InterPro" id="IPR037066">
    <property type="entry name" value="Plug_dom_sf"/>
</dbReference>
<sequence length="379" mass="42493">MKTKYTIIAILIACCVGNAQEKPQKQKLDTVLISSTRIDLPFKENSRTIDVITSEDIKNSATNNVADLLQQVAGVDIRRRGTAGSQADLYIRGGSFDQTLLLIDGIKMDDAQTGHHTMNAALPIEVIERIEIIKGPAARVFGQNAFTGAINIVTKKQLKNTVSTNVETGSFGQLNGSVTVGSELENSSHIIHAGKLTSAGYRNNSDYNNTNLFIKSVFNKKAQAIEMIATFFDRKFGAENFYTTNPDWNEYEETQNSLIGFTTTFKSNNFKIRPRVYWKRNQDMFLLKRNEPNFFRNLHITDKIGAEANASYTSNLGVTGFGVDMSKIYIRSNNLGNRNRFMTNLFLEHQFKLFNNKLDVTPGIAVTYFSDFKFHAFPG</sequence>
<evidence type="ECO:0000256" key="7">
    <source>
        <dbReference type="ARBA" id="ARBA00023237"/>
    </source>
</evidence>
<dbReference type="Gene3D" id="2.170.130.10">
    <property type="entry name" value="TonB-dependent receptor, plug domain"/>
    <property type="match status" value="1"/>
</dbReference>
<keyword evidence="2 8" id="KW-0813">Transport</keyword>
<protein>
    <submittedName>
        <fullName evidence="10">Outer membrane vitamin B12 receptor BtuB</fullName>
    </submittedName>
</protein>
<dbReference type="eggNOG" id="COG4206">
    <property type="taxonomic scope" value="Bacteria"/>
</dbReference>
<evidence type="ECO:0000313" key="11">
    <source>
        <dbReference type="Proteomes" id="UP000029641"/>
    </source>
</evidence>
<comment type="similarity">
    <text evidence="8">Belongs to the TonB-dependent receptor family.</text>
</comment>
<comment type="subcellular location">
    <subcellularLocation>
        <location evidence="1 8">Cell outer membrane</location>
        <topology evidence="1 8">Multi-pass membrane protein</topology>
    </subcellularLocation>
</comment>
<dbReference type="SUPFAM" id="SSF56935">
    <property type="entry name" value="Porins"/>
    <property type="match status" value="1"/>
</dbReference>